<protein>
    <submittedName>
        <fullName evidence="1">Uncharacterized protein</fullName>
    </submittedName>
</protein>
<comment type="caution">
    <text evidence="1">The sequence shown here is derived from an EMBL/GenBank/DDBJ whole genome shotgun (WGS) entry which is preliminary data.</text>
</comment>
<evidence type="ECO:0000313" key="1">
    <source>
        <dbReference type="EMBL" id="KAK8871557.1"/>
    </source>
</evidence>
<proteinExistence type="predicted"/>
<name>A0ABR2J0X4_9EUKA</name>
<gene>
    <name evidence="1" type="ORF">M9Y10_007289</name>
</gene>
<evidence type="ECO:0000313" key="2">
    <source>
        <dbReference type="Proteomes" id="UP001470230"/>
    </source>
</evidence>
<sequence>MCDKDYFKYFTDVDVSLPIPGEWHVRGFDYQFNASNDKENNEEFQFKITDSIGQDTVCRFYIMIEKKHQYYDFKNNKECKNIEFKVSFDHINGKKIEQFDSVTSSSNLITISHKIKGKNDIVNFHFTRKDKCDIIENCYIYVFSEHNFDLYDIKYPNYNFLREKNEGPVFFNNSAYRDGVDMPGIVVANSNIAIGKINSMEIIDRAAYLEQLKKTNVNYSRD</sequence>
<dbReference type="Proteomes" id="UP001470230">
    <property type="component" value="Unassembled WGS sequence"/>
</dbReference>
<organism evidence="1 2">
    <name type="scientific">Tritrichomonas musculus</name>
    <dbReference type="NCBI Taxonomy" id="1915356"/>
    <lineage>
        <taxon>Eukaryota</taxon>
        <taxon>Metamonada</taxon>
        <taxon>Parabasalia</taxon>
        <taxon>Tritrichomonadida</taxon>
        <taxon>Tritrichomonadidae</taxon>
        <taxon>Tritrichomonas</taxon>
    </lineage>
</organism>
<reference evidence="1 2" key="1">
    <citation type="submission" date="2024-04" db="EMBL/GenBank/DDBJ databases">
        <title>Tritrichomonas musculus Genome.</title>
        <authorList>
            <person name="Alves-Ferreira E."/>
            <person name="Grigg M."/>
            <person name="Lorenzi H."/>
            <person name="Galac M."/>
        </authorList>
    </citation>
    <scope>NUCLEOTIDE SEQUENCE [LARGE SCALE GENOMIC DNA]</scope>
    <source>
        <strain evidence="1 2">EAF2021</strain>
    </source>
</reference>
<dbReference type="EMBL" id="JAPFFF010000013">
    <property type="protein sequence ID" value="KAK8871557.1"/>
    <property type="molecule type" value="Genomic_DNA"/>
</dbReference>
<accession>A0ABR2J0X4</accession>
<keyword evidence="2" id="KW-1185">Reference proteome</keyword>